<proteinExistence type="predicted"/>
<gene>
    <name evidence="2" type="ORF">A3844_04285</name>
</gene>
<dbReference type="Proteomes" id="UP000186058">
    <property type="component" value="Unassembled WGS sequence"/>
</dbReference>
<keyword evidence="1" id="KW-1133">Transmembrane helix</keyword>
<evidence type="ECO:0000256" key="1">
    <source>
        <dbReference type="SAM" id="Phobius"/>
    </source>
</evidence>
<feature type="transmembrane region" description="Helical" evidence="1">
    <location>
        <begin position="37"/>
        <end position="55"/>
    </location>
</feature>
<keyword evidence="3" id="KW-1185">Reference proteome</keyword>
<keyword evidence="1" id="KW-0472">Membrane</keyword>
<evidence type="ECO:0000313" key="3">
    <source>
        <dbReference type="Proteomes" id="UP000186058"/>
    </source>
</evidence>
<sequence length="92" mass="10099">MKNLGVIFPFLLFMLTGLFTVYSFVFPFEAGEKLQGVWVVMIIFLSPLGLVMAITNKGNTQPKLKKVAIGGNVALILFLFLYMSLGVIVLGV</sequence>
<evidence type="ECO:0000313" key="2">
    <source>
        <dbReference type="EMBL" id="OKP91067.1"/>
    </source>
</evidence>
<comment type="caution">
    <text evidence="2">The sequence shown here is derived from an EMBL/GenBank/DDBJ whole genome shotgun (WGS) entry which is preliminary data.</text>
</comment>
<accession>A0ABX3EW97</accession>
<protein>
    <submittedName>
        <fullName evidence="2">Uncharacterized protein</fullName>
    </submittedName>
</protein>
<feature type="transmembrane region" description="Helical" evidence="1">
    <location>
        <begin position="67"/>
        <end position="90"/>
    </location>
</feature>
<name>A0ABX3EW97_9BACL</name>
<dbReference type="RefSeq" id="WP_083606679.1">
    <property type="nucleotide sequence ID" value="NZ_LVWI01000002.1"/>
</dbReference>
<feature type="transmembrane region" description="Helical" evidence="1">
    <location>
        <begin position="7"/>
        <end position="25"/>
    </location>
</feature>
<dbReference type="EMBL" id="LVWI01000002">
    <property type="protein sequence ID" value="OKP91067.1"/>
    <property type="molecule type" value="Genomic_DNA"/>
</dbReference>
<keyword evidence="1" id="KW-0812">Transmembrane</keyword>
<reference evidence="2 3" key="1">
    <citation type="submission" date="2016-03" db="EMBL/GenBank/DDBJ databases">
        <authorList>
            <person name="Sant'Anna F.H."/>
            <person name="Ambrosini A."/>
            <person name="Souza R."/>
            <person name="Bach E."/>
            <person name="Fernandes G."/>
            <person name="Balsanelli E."/>
            <person name="Baura V.A."/>
            <person name="Souza E.M."/>
            <person name="Passaglia L."/>
        </authorList>
    </citation>
    <scope>NUCLEOTIDE SEQUENCE [LARGE SCALE GENOMIC DNA]</scope>
    <source>
        <strain evidence="2 3">P26E</strain>
    </source>
</reference>
<organism evidence="2 3">
    <name type="scientific">Paenibacillus helianthi</name>
    <dbReference type="NCBI Taxonomy" id="1349432"/>
    <lineage>
        <taxon>Bacteria</taxon>
        <taxon>Bacillati</taxon>
        <taxon>Bacillota</taxon>
        <taxon>Bacilli</taxon>
        <taxon>Bacillales</taxon>
        <taxon>Paenibacillaceae</taxon>
        <taxon>Paenibacillus</taxon>
    </lineage>
</organism>